<keyword evidence="1 2" id="KW-0807">Transducer</keyword>
<dbReference type="Gene3D" id="1.10.287.950">
    <property type="entry name" value="Methyl-accepting chemotaxis protein"/>
    <property type="match status" value="1"/>
</dbReference>
<feature type="transmembrane region" description="Helical" evidence="4">
    <location>
        <begin position="62"/>
        <end position="80"/>
    </location>
</feature>
<dbReference type="SUPFAM" id="SSF58104">
    <property type="entry name" value="Methyl-accepting chemotaxis protein (MCP) signaling domain"/>
    <property type="match status" value="1"/>
</dbReference>
<protein>
    <submittedName>
        <fullName evidence="6">Methyl-accepting chemotaxis protein</fullName>
    </submittedName>
</protein>
<accession>A0A4Y6V2H0</accession>
<dbReference type="InterPro" id="IPR004089">
    <property type="entry name" value="MCPsignal_dom"/>
</dbReference>
<sequence length="489" mass="53848">MDKTTEMIWKRNKVIVWILWSVLAIAIVQAFFDASLWVTNIAGVVLCAAIDLMNRRQIGIRVIPWVITAILAAFSIYFNFGKIETSTALIFCIVLLIYPHYKYFAVAFGLVLINMPIQIMNGAQVAAETSKTDLYADVFAMFLLTGAALVSVAFLNLRMYRSSERQREASETAGRQVEFLLERVQQSAEGLKRFSEQTKLEVNEVGSITNEVILAFREVARGMEEQAGSVTRINDALAVSDSHIEDVTKYAGEMQRLSEETATAGDEGDSQMETLVGRIDELDETMNRTSRQMQDFTQASRSMSDILAQIDQISRQTHLLSLNASIEAARAGDHGRGFAVVAGEVGALAGHSSESAGQIGEILNGLQQQIEALDRRLEEGLHTLEQSKSSTRKTGEVFAAVRRSAHSVLEQAQRVQQTSSGLRDFSGRMVGEMSEVAGITEQSSAASEQILASMEEQRSMTGRMTDSFGELEALIVNLNRLVIQEPAKG</sequence>
<feature type="transmembrane region" description="Helical" evidence="4">
    <location>
        <begin position="12"/>
        <end position="31"/>
    </location>
</feature>
<evidence type="ECO:0000256" key="3">
    <source>
        <dbReference type="SAM" id="Coils"/>
    </source>
</evidence>
<keyword evidence="4" id="KW-0812">Transmembrane</keyword>
<dbReference type="SMART" id="SM00283">
    <property type="entry name" value="MA"/>
    <property type="match status" value="1"/>
</dbReference>
<keyword evidence="4" id="KW-0472">Membrane</keyword>
<dbReference type="OrthoDB" id="2166737at2"/>
<feature type="coiled-coil region" evidence="3">
    <location>
        <begin position="272"/>
        <end position="299"/>
    </location>
</feature>
<dbReference type="Proteomes" id="UP000316968">
    <property type="component" value="Chromosome"/>
</dbReference>
<dbReference type="EMBL" id="CP041217">
    <property type="protein sequence ID" value="QDH22445.1"/>
    <property type="molecule type" value="Genomic_DNA"/>
</dbReference>
<evidence type="ECO:0000256" key="1">
    <source>
        <dbReference type="ARBA" id="ARBA00023224"/>
    </source>
</evidence>
<feature type="transmembrane region" description="Helical" evidence="4">
    <location>
        <begin position="134"/>
        <end position="157"/>
    </location>
</feature>
<dbReference type="PROSITE" id="PS50111">
    <property type="entry name" value="CHEMOTAXIS_TRANSDUC_2"/>
    <property type="match status" value="1"/>
</dbReference>
<dbReference type="KEGG" id="saca:FFV09_17335"/>
<dbReference type="Pfam" id="PF00015">
    <property type="entry name" value="MCPsignal"/>
    <property type="match status" value="1"/>
</dbReference>
<feature type="domain" description="Methyl-accepting transducer" evidence="5">
    <location>
        <begin position="201"/>
        <end position="458"/>
    </location>
</feature>
<dbReference type="PANTHER" id="PTHR32089">
    <property type="entry name" value="METHYL-ACCEPTING CHEMOTAXIS PROTEIN MCPB"/>
    <property type="match status" value="1"/>
</dbReference>
<evidence type="ECO:0000259" key="5">
    <source>
        <dbReference type="PROSITE" id="PS50111"/>
    </source>
</evidence>
<feature type="transmembrane region" description="Helical" evidence="4">
    <location>
        <begin position="86"/>
        <end position="113"/>
    </location>
</feature>
<keyword evidence="4" id="KW-1133">Transmembrane helix</keyword>
<dbReference type="AlphaFoldDB" id="A0A4Y6V2H0"/>
<name>A0A4Y6V2H0_SACBS</name>
<organism evidence="6 7">
    <name type="scientific">Saccharibacillus brassicae</name>
    <dbReference type="NCBI Taxonomy" id="2583377"/>
    <lineage>
        <taxon>Bacteria</taxon>
        <taxon>Bacillati</taxon>
        <taxon>Bacillota</taxon>
        <taxon>Bacilli</taxon>
        <taxon>Bacillales</taxon>
        <taxon>Paenibacillaceae</taxon>
        <taxon>Saccharibacillus</taxon>
    </lineage>
</organism>
<reference evidence="6 7" key="1">
    <citation type="submission" date="2019-06" db="EMBL/GenBank/DDBJ databases">
        <title>Saccharibacillus brassicae sp. nov., an endophytic bacterium isolated from Chinese cabbage seeds (Brassica pekinensis).</title>
        <authorList>
            <person name="Jiang L."/>
            <person name="Lee J."/>
            <person name="Kim S.W."/>
        </authorList>
    </citation>
    <scope>NUCLEOTIDE SEQUENCE [LARGE SCALE GENOMIC DNA]</scope>
    <source>
        <strain evidence="7">KCTC 43072 / ATSA2</strain>
    </source>
</reference>
<evidence type="ECO:0000256" key="4">
    <source>
        <dbReference type="SAM" id="Phobius"/>
    </source>
</evidence>
<dbReference type="RefSeq" id="WP_141448987.1">
    <property type="nucleotide sequence ID" value="NZ_CP041217.1"/>
</dbReference>
<evidence type="ECO:0000256" key="2">
    <source>
        <dbReference type="PROSITE-ProRule" id="PRU00284"/>
    </source>
</evidence>
<dbReference type="GO" id="GO:0016020">
    <property type="term" value="C:membrane"/>
    <property type="evidence" value="ECO:0007669"/>
    <property type="project" value="InterPro"/>
</dbReference>
<gene>
    <name evidence="6" type="ORF">FFV09_17335</name>
</gene>
<evidence type="ECO:0000313" key="6">
    <source>
        <dbReference type="EMBL" id="QDH22445.1"/>
    </source>
</evidence>
<keyword evidence="7" id="KW-1185">Reference proteome</keyword>
<dbReference type="PANTHER" id="PTHR32089:SF114">
    <property type="entry name" value="METHYL-ACCEPTING CHEMOTAXIS PROTEIN MCPB"/>
    <property type="match status" value="1"/>
</dbReference>
<keyword evidence="3" id="KW-0175">Coiled coil</keyword>
<dbReference type="GO" id="GO:0007165">
    <property type="term" value="P:signal transduction"/>
    <property type="evidence" value="ECO:0007669"/>
    <property type="project" value="UniProtKB-KW"/>
</dbReference>
<proteinExistence type="predicted"/>
<evidence type="ECO:0000313" key="7">
    <source>
        <dbReference type="Proteomes" id="UP000316968"/>
    </source>
</evidence>